<dbReference type="PATRIC" id="fig|1423806.3.peg.2372"/>
<dbReference type="Gene3D" id="3.40.630.30">
    <property type="match status" value="1"/>
</dbReference>
<dbReference type="InterPro" id="IPR000182">
    <property type="entry name" value="GNAT_dom"/>
</dbReference>
<gene>
    <name evidence="2" type="ORF">FD15_GL002316</name>
</gene>
<accession>A0A0R2DTT7</accession>
<evidence type="ECO:0000313" key="3">
    <source>
        <dbReference type="Proteomes" id="UP000050961"/>
    </source>
</evidence>
<keyword evidence="2" id="KW-0808">Transferase</keyword>
<dbReference type="AlphaFoldDB" id="A0A0R2DTT7"/>
<protein>
    <submittedName>
        <fullName evidence="2">Acetyltransferase, GNAT family</fullName>
    </submittedName>
</protein>
<keyword evidence="3" id="KW-1185">Reference proteome</keyword>
<dbReference type="EMBL" id="AYZF01000004">
    <property type="protein sequence ID" value="KRN07369.1"/>
    <property type="molecule type" value="Genomic_DNA"/>
</dbReference>
<comment type="caution">
    <text evidence="2">The sequence shown here is derived from an EMBL/GenBank/DDBJ whole genome shotgun (WGS) entry which is preliminary data.</text>
</comment>
<sequence>MNLLKVVKLSSKDAENLTVLLHRAYQANEVLGIHFKAASVDVKDVRKHLLSVPTYGYKDEKGKIVSTVSVRLPWSYNAGPFNLPHLGWITTDPAYQHQGYGKSIINDVLEQYVKKVLNAPAVTLGTAVEHPWLQETYISLGFTPIEEVRKFSDHKTVYLIKTFDVSLLEQVSDEHLQRILRKQAIKGEKE</sequence>
<dbReference type="CDD" id="cd04301">
    <property type="entry name" value="NAT_SF"/>
    <property type="match status" value="1"/>
</dbReference>
<reference evidence="2 3" key="1">
    <citation type="journal article" date="2015" name="Genome Announc.">
        <title>Expanding the biotechnology potential of lactobacilli through comparative genomics of 213 strains and associated genera.</title>
        <authorList>
            <person name="Sun Z."/>
            <person name="Harris H.M."/>
            <person name="McCann A."/>
            <person name="Guo C."/>
            <person name="Argimon S."/>
            <person name="Zhang W."/>
            <person name="Yang X."/>
            <person name="Jeffery I.B."/>
            <person name="Cooney J.C."/>
            <person name="Kagawa T.F."/>
            <person name="Liu W."/>
            <person name="Song Y."/>
            <person name="Salvetti E."/>
            <person name="Wrobel A."/>
            <person name="Rasinkangas P."/>
            <person name="Parkhill J."/>
            <person name="Rea M.C."/>
            <person name="O'Sullivan O."/>
            <person name="Ritari J."/>
            <person name="Douillard F.P."/>
            <person name="Paul Ross R."/>
            <person name="Yang R."/>
            <person name="Briner A.E."/>
            <person name="Felis G.E."/>
            <person name="de Vos W.M."/>
            <person name="Barrangou R."/>
            <person name="Klaenhammer T.R."/>
            <person name="Caufield P.W."/>
            <person name="Cui Y."/>
            <person name="Zhang H."/>
            <person name="O'Toole P.W."/>
        </authorList>
    </citation>
    <scope>NUCLEOTIDE SEQUENCE [LARGE SCALE GENOMIC DNA]</scope>
    <source>
        <strain evidence="2 3">DSM 21376</strain>
    </source>
</reference>
<organism evidence="2 3">
    <name type="scientific">Liquorilactobacillus sucicola DSM 21376 = JCM 15457</name>
    <dbReference type="NCBI Taxonomy" id="1423806"/>
    <lineage>
        <taxon>Bacteria</taxon>
        <taxon>Bacillati</taxon>
        <taxon>Bacillota</taxon>
        <taxon>Bacilli</taxon>
        <taxon>Lactobacillales</taxon>
        <taxon>Lactobacillaceae</taxon>
        <taxon>Liquorilactobacillus</taxon>
    </lineage>
</organism>
<dbReference type="Pfam" id="PF00583">
    <property type="entry name" value="Acetyltransf_1"/>
    <property type="match status" value="1"/>
</dbReference>
<dbReference type="Proteomes" id="UP000050961">
    <property type="component" value="Unassembled WGS sequence"/>
</dbReference>
<evidence type="ECO:0000259" key="1">
    <source>
        <dbReference type="PROSITE" id="PS51186"/>
    </source>
</evidence>
<dbReference type="SUPFAM" id="SSF55729">
    <property type="entry name" value="Acyl-CoA N-acyltransferases (Nat)"/>
    <property type="match status" value="1"/>
</dbReference>
<dbReference type="STRING" id="1423806.FD15_GL002316"/>
<dbReference type="InterPro" id="IPR016181">
    <property type="entry name" value="Acyl_CoA_acyltransferase"/>
</dbReference>
<feature type="domain" description="N-acetyltransferase" evidence="1">
    <location>
        <begin position="4"/>
        <end position="164"/>
    </location>
</feature>
<evidence type="ECO:0000313" key="2">
    <source>
        <dbReference type="EMBL" id="KRN07369.1"/>
    </source>
</evidence>
<dbReference type="eggNOG" id="COG0456">
    <property type="taxonomic scope" value="Bacteria"/>
</dbReference>
<dbReference type="GO" id="GO:0016747">
    <property type="term" value="F:acyltransferase activity, transferring groups other than amino-acyl groups"/>
    <property type="evidence" value="ECO:0007669"/>
    <property type="project" value="InterPro"/>
</dbReference>
<name>A0A0R2DTT7_9LACO</name>
<dbReference type="PROSITE" id="PS51186">
    <property type="entry name" value="GNAT"/>
    <property type="match status" value="1"/>
</dbReference>
<proteinExistence type="predicted"/>